<dbReference type="Pfam" id="PF03993">
    <property type="entry name" value="DUF349"/>
    <property type="match status" value="5"/>
</dbReference>
<feature type="compositionally biased region" description="Low complexity" evidence="2">
    <location>
        <begin position="47"/>
        <end position="56"/>
    </location>
</feature>
<dbReference type="EMBL" id="DXCC01000004">
    <property type="protein sequence ID" value="HIZ14563.1"/>
    <property type="molecule type" value="Genomic_DNA"/>
</dbReference>
<dbReference type="Proteomes" id="UP000824014">
    <property type="component" value="Unassembled WGS sequence"/>
</dbReference>
<dbReference type="AlphaFoldDB" id="A0A9D2IKL4"/>
<gene>
    <name evidence="3" type="ORF">H9816_01415</name>
</gene>
<reference evidence="3" key="2">
    <citation type="submission" date="2021-04" db="EMBL/GenBank/DDBJ databases">
        <authorList>
            <person name="Gilroy R."/>
        </authorList>
    </citation>
    <scope>NUCLEOTIDE SEQUENCE</scope>
    <source>
        <strain evidence="3">ChiHjej11B10-19426</strain>
    </source>
</reference>
<dbReference type="InterPro" id="IPR007139">
    <property type="entry name" value="DUF349"/>
</dbReference>
<name>A0A9D2IKL4_9BACT</name>
<accession>A0A9D2IKL4</accession>
<evidence type="ECO:0000256" key="1">
    <source>
        <dbReference type="SAM" id="Coils"/>
    </source>
</evidence>
<keyword evidence="1" id="KW-0175">Coiled coil</keyword>
<proteinExistence type="predicted"/>
<evidence type="ECO:0000313" key="4">
    <source>
        <dbReference type="Proteomes" id="UP000824014"/>
    </source>
</evidence>
<feature type="compositionally biased region" description="Basic and acidic residues" evidence="2">
    <location>
        <begin position="19"/>
        <end position="30"/>
    </location>
</feature>
<evidence type="ECO:0000256" key="2">
    <source>
        <dbReference type="SAM" id="MobiDB-lite"/>
    </source>
</evidence>
<reference evidence="3" key="1">
    <citation type="journal article" date="2021" name="PeerJ">
        <title>Extensive microbial diversity within the chicken gut microbiome revealed by metagenomics and culture.</title>
        <authorList>
            <person name="Gilroy R."/>
            <person name="Ravi A."/>
            <person name="Getino M."/>
            <person name="Pursley I."/>
            <person name="Horton D.L."/>
            <person name="Alikhan N.F."/>
            <person name="Baker D."/>
            <person name="Gharbi K."/>
            <person name="Hall N."/>
            <person name="Watson M."/>
            <person name="Adriaenssens E.M."/>
            <person name="Foster-Nyarko E."/>
            <person name="Jarju S."/>
            <person name="Secka A."/>
            <person name="Antonio M."/>
            <person name="Oren A."/>
            <person name="Chaudhuri R.R."/>
            <person name="La Ragione R."/>
            <person name="Hildebrand F."/>
            <person name="Pallen M.J."/>
        </authorList>
    </citation>
    <scope>NUCLEOTIDE SEQUENCE</scope>
    <source>
        <strain evidence="3">ChiHjej11B10-19426</strain>
    </source>
</reference>
<evidence type="ECO:0000313" key="3">
    <source>
        <dbReference type="EMBL" id="HIZ14563.1"/>
    </source>
</evidence>
<organism evidence="3 4">
    <name type="scientific">Candidatus Tidjanibacter faecipullorum</name>
    <dbReference type="NCBI Taxonomy" id="2838766"/>
    <lineage>
        <taxon>Bacteria</taxon>
        <taxon>Pseudomonadati</taxon>
        <taxon>Bacteroidota</taxon>
        <taxon>Bacteroidia</taxon>
        <taxon>Bacteroidales</taxon>
        <taxon>Rikenellaceae</taxon>
        <taxon>Tidjanibacter</taxon>
    </lineage>
</organism>
<feature type="coiled-coil region" evidence="1">
    <location>
        <begin position="615"/>
        <end position="676"/>
    </location>
</feature>
<protein>
    <submittedName>
        <fullName evidence="3">DUF349 domain-containing protein</fullName>
    </submittedName>
</protein>
<feature type="region of interest" description="Disordered" evidence="2">
    <location>
        <begin position="1"/>
        <end position="104"/>
    </location>
</feature>
<comment type="caution">
    <text evidence="3">The sequence shown here is derived from an EMBL/GenBank/DDBJ whole genome shotgun (WGS) entry which is preliminary data.</text>
</comment>
<sequence>MSTEKTNIPVPEEQVGAAEDVKSVTERKESAPATPGETPVAAEEKSAPATPAAPVAAEEEDENGTEGRLDFAEEDAALAAAQSGLDMGEATEEEKASAEGSDAEAETARMLAAIAGMDKHALVDCFATLLTSRPVQQIRREAEAIKVAFYKLHRAEYEQRKRAFLEAGGAPEEFASQPDADEAKLKELFADYRRRRADYLAGIEKEKEANLRKRLQIIEELKELTNGTETTNSTFNTFRELQQRWREAGVVPQANVKELWETYNLYVENFYNYIKINKELRDLDLKRNYETKLQLCEAAEALLLEPSIVTAFRKLQDLHDQWRETGPVANEYKEALWERFKEASTRINKQHQEYFEKLKEEQRHNLELKTELCVKTEELASSILTTRKEWNKASERLIEIQKVWKTIGFAPQKDNARIYERFRNACDKFFEQKREFYQQLKAEMDHNLQLKTEICEAAESLQESEQWKKTTDELIALQKRWKEIGPVARRHSDAIWKRFRAACDRFFERKAAHFSGVDAQHEENLQAKLALLAEMEAADIREGGFDMIKDFQRRWNEIGFVPLKQKDEIQKRYKQIVDNLFATLRGGQRERNLDRFRSKVSDLKNSGDKRLRFERDRLYGKVRQLESDIATLENNIGFFSRSKNAESMIREVEQKIAKAKQEMADTIEKIKLIDSQQE</sequence>